<evidence type="ECO:0000256" key="5">
    <source>
        <dbReference type="SAM" id="MobiDB-lite"/>
    </source>
</evidence>
<dbReference type="GO" id="GO:0007154">
    <property type="term" value="P:cell communication"/>
    <property type="evidence" value="ECO:0007669"/>
    <property type="project" value="InterPro"/>
</dbReference>
<dbReference type="EMBL" id="WACR01000007">
    <property type="protein sequence ID" value="KAB1063732.1"/>
    <property type="molecule type" value="Genomic_DNA"/>
</dbReference>
<dbReference type="Proteomes" id="UP000435357">
    <property type="component" value="Unassembled WGS sequence"/>
</dbReference>
<dbReference type="InterPro" id="IPR038081">
    <property type="entry name" value="CalX-like_sf"/>
</dbReference>
<evidence type="ECO:0000256" key="3">
    <source>
        <dbReference type="ARBA" id="ARBA00022837"/>
    </source>
</evidence>
<dbReference type="PANTHER" id="PTHR11878:SF65">
    <property type="entry name" value="NA_CA-EXCHANGE PROTEIN, ISOFORM G"/>
    <property type="match status" value="1"/>
</dbReference>
<dbReference type="OrthoDB" id="2582440at2"/>
<dbReference type="SUPFAM" id="SSF49899">
    <property type="entry name" value="Concanavalin A-like lectins/glucanases"/>
    <property type="match status" value="1"/>
</dbReference>
<feature type="domain" description="Calx-beta" evidence="7">
    <location>
        <begin position="667"/>
        <end position="765"/>
    </location>
</feature>
<keyword evidence="3" id="KW-0106">Calcium</keyword>
<dbReference type="Gene3D" id="2.60.40.2030">
    <property type="match status" value="3"/>
</dbReference>
<dbReference type="NCBIfam" id="TIGR04183">
    <property type="entry name" value="Por_Secre_tail"/>
    <property type="match status" value="1"/>
</dbReference>
<reference evidence="8 9" key="1">
    <citation type="submission" date="2019-09" db="EMBL/GenBank/DDBJ databases">
        <title>Genomes of Cryomorphaceae.</title>
        <authorList>
            <person name="Bowman J.P."/>
        </authorList>
    </citation>
    <scope>NUCLEOTIDE SEQUENCE [LARGE SCALE GENOMIC DNA]</scope>
    <source>
        <strain evidence="8 9">KCTC 52047</strain>
    </source>
</reference>
<dbReference type="RefSeq" id="WP_151168477.1">
    <property type="nucleotide sequence ID" value="NZ_WACR01000007.1"/>
</dbReference>
<keyword evidence="9" id="KW-1185">Reference proteome</keyword>
<dbReference type="SMART" id="SM00237">
    <property type="entry name" value="Calx_beta"/>
    <property type="match status" value="3"/>
</dbReference>
<evidence type="ECO:0000256" key="4">
    <source>
        <dbReference type="ARBA" id="ARBA00023065"/>
    </source>
</evidence>
<keyword evidence="4" id="KW-0813">Transport</keyword>
<protein>
    <submittedName>
        <fullName evidence="8">T9SS type A sorting domain-containing protein</fullName>
    </submittedName>
</protein>
<feature type="signal peptide" evidence="6">
    <location>
        <begin position="1"/>
        <end position="27"/>
    </location>
</feature>
<dbReference type="Pfam" id="PF03160">
    <property type="entry name" value="Calx-beta"/>
    <property type="match status" value="2"/>
</dbReference>
<evidence type="ECO:0000259" key="7">
    <source>
        <dbReference type="SMART" id="SM00237"/>
    </source>
</evidence>
<dbReference type="GO" id="GO:0016020">
    <property type="term" value="C:membrane"/>
    <property type="evidence" value="ECO:0007669"/>
    <property type="project" value="InterPro"/>
</dbReference>
<dbReference type="InterPro" id="IPR013320">
    <property type="entry name" value="ConA-like_dom_sf"/>
</dbReference>
<organism evidence="8 9">
    <name type="scientific">Salibacter halophilus</name>
    <dbReference type="NCBI Taxonomy" id="1803916"/>
    <lineage>
        <taxon>Bacteria</taxon>
        <taxon>Pseudomonadati</taxon>
        <taxon>Bacteroidota</taxon>
        <taxon>Flavobacteriia</taxon>
        <taxon>Flavobacteriales</taxon>
        <taxon>Salibacteraceae</taxon>
        <taxon>Salibacter</taxon>
    </lineage>
</organism>
<dbReference type="InterPro" id="IPR003644">
    <property type="entry name" value="Calx_beta"/>
</dbReference>
<evidence type="ECO:0000313" key="9">
    <source>
        <dbReference type="Proteomes" id="UP000435357"/>
    </source>
</evidence>
<dbReference type="GO" id="GO:0030001">
    <property type="term" value="P:metal ion transport"/>
    <property type="evidence" value="ECO:0007669"/>
    <property type="project" value="TreeGrafter"/>
</dbReference>
<feature type="chain" id="PRO_5026986311" evidence="6">
    <location>
        <begin position="28"/>
        <end position="1766"/>
    </location>
</feature>
<accession>A0A6N6M648</accession>
<name>A0A6N6M648_9FLAO</name>
<proteinExistence type="predicted"/>
<evidence type="ECO:0000256" key="2">
    <source>
        <dbReference type="ARBA" id="ARBA00022737"/>
    </source>
</evidence>
<dbReference type="PANTHER" id="PTHR11878">
    <property type="entry name" value="SODIUM/CALCIUM EXCHANGER"/>
    <property type="match status" value="1"/>
</dbReference>
<dbReference type="Gene3D" id="2.60.120.200">
    <property type="match status" value="1"/>
</dbReference>
<feature type="domain" description="Calx-beta" evidence="7">
    <location>
        <begin position="434"/>
        <end position="534"/>
    </location>
</feature>
<dbReference type="PROSITE" id="PS51257">
    <property type="entry name" value="PROKAR_LIPOPROTEIN"/>
    <property type="match status" value="1"/>
</dbReference>
<dbReference type="InterPro" id="IPR058515">
    <property type="entry name" value="DUF8202"/>
</dbReference>
<gene>
    <name evidence="8" type="ORF">F3059_09190</name>
</gene>
<dbReference type="Pfam" id="PF18962">
    <property type="entry name" value="Por_Secre_tail"/>
    <property type="match status" value="1"/>
</dbReference>
<comment type="caution">
    <text evidence="8">The sequence shown here is derived from an EMBL/GenBank/DDBJ whole genome shotgun (WGS) entry which is preliminary data.</text>
</comment>
<evidence type="ECO:0000256" key="1">
    <source>
        <dbReference type="ARBA" id="ARBA00022729"/>
    </source>
</evidence>
<dbReference type="GO" id="GO:0005975">
    <property type="term" value="P:carbohydrate metabolic process"/>
    <property type="evidence" value="ECO:0007669"/>
    <property type="project" value="UniProtKB-ARBA"/>
</dbReference>
<sequence>MDNRTKNYASLFLTLSCLFLLSGVLKSQTPGGVATTTEVRFWYDVAEFSSASNNTSISTWTNKGGNSEDATQSSGSEQPTLKNNASNQVNGFPVIRFDGNNDALGIANNGDLNDGGPWDERTFNLVFKTGSNTSTQQVLYEEGGTTRGFSFIIEGGQLHINAWNMNNDGAASPWGLESENFNISSNQEYILSVVYDGGTSSSNGTIDCYLNSTQTKQLNSIGTLYNHTDNVEFGNSSSTLDQNSSSVNSAPFSGDILEFIVADYEVSTSERKIIENYLSSKYDINIGANDYYAYDGSGYYFDLIGIGQESGLSSQSAQGEGMISLSNPTGLGNSEYLLIANNSASTSSWSTSNSPDAANIEHLNEEWRVSEIGEVGDVDVTVDGTQLPGLTAGYKVGILVDDDGDFTSGAELYELSSSGSDYTGTVNLNNADYIRVAQFREVVSFNDQNQSSSESVNATPTVSINYVPTQNTTFTINYRTNDVSATSGSDYTAVPNGSSSVTINAGASDGSLPAVTVNNDAIDESDETFEVILESGSGYVLNADSVLTYTINDDDSPYKLYFDSDTSSVNESTSSISIPVKLSAQSSSAVSVDYSVVGGIATSGSDYNLSSGTLNFSAGDTVENISVSIVNNTSYEPDETVEIQLSNPSGADLDNGPSPSGTGFVEHELTIKDDDLPEVEFASSSATVSESDGSVSLTVNLSSAFSQNITVDYSINAGSASQGSDYTGSSGSVIILSGSSSSDIIIPIVNDCNIESSENFTVDITNVSIGTIGSTSSSTVTIQDDDVGGPGGVGCALKLWYRPDAGITGGGSVSSWTDDSQGVIASAAASNNEPQFNGGTSDTTFNFQNYLTFDGSNDRLGIDLSYNSVSLSKIYTFVAFRTNESGNSYNSNWAFLDFDRSEFFNTYITGDGKVALSYNSTDIEGSPGFNDNMPHIGGFVFDNSLSEDTKLFADGATEYSNDEKGGSFQVGANTTRYGYIGDGSEASSLNGSGNNIYYKGDIAEIIYVEGQTLSSVEINQIQTYLALKYGVTLNMTNDPATGSTDERDYLNSAGNAVWDYSANSGNNSAIAGLIRDDDASLEVLKARSVNGGAILTGEVSSLSDQESIVWGHNGQPVETEKNETGTLTTKLKREWKATEVGQTGNLTLKVDLSNLASIPSSSSDIYLLTDSDGDFSNATTLATATSINGSEVTFSNVDIDDGDYFTIGFYEAVIWTGSTWQNGSGSANRPAVADSTRKLFINGSGANIQSDAIVSYAEIASGADVTILTGNSLTVQNEIINDGTVTVNNFGSLVQTHSGANQNSGSGSYEVKKIGIGNPNYFNLWSSPIQSADILNTFNGANPCDVFVFDPATQLYSHDYTQGFSTTCNGNPVTFQSNQVISGGDGIMDVARGYYIPGKSGGTRTFTGDVNNGDYNISIQQNPNPSTPQANWMGDDWNLIGNPYPSSIDAAAFVNENSSAISGSIYFWDDAQSGNFDDGDFAVWNTMGGTSSPNSATNPNGSIGSGQGFWVVANSNGNVVFNNAMRNDQNGQFFKNDPQSDPKAWLTLEDSAGLTNQILVGFPQDATDGYDDAYDAYKEEGNAHIAFGSVLDTLGYAIQGLAPINPGSEKVVDLYLRSERSGERTIRLDSALAMDDHIIYLLDRKTGEEHDLSSGAFTFSEDYSIDDKSRFAIVFKRSQSTGIKMAYENKSVKIFTRENYIIARVETGVETIKKIKVYDLTGRAIIEQNTNENTVRINSSNLPTGVYVIGVDTGDSQAIKQKVVIH</sequence>
<dbReference type="GO" id="GO:0004553">
    <property type="term" value="F:hydrolase activity, hydrolyzing O-glycosyl compounds"/>
    <property type="evidence" value="ECO:0007669"/>
    <property type="project" value="UniProtKB-ARBA"/>
</dbReference>
<feature type="domain" description="Calx-beta" evidence="7">
    <location>
        <begin position="547"/>
        <end position="646"/>
    </location>
</feature>
<dbReference type="SUPFAM" id="SSF141072">
    <property type="entry name" value="CalX-like"/>
    <property type="match status" value="3"/>
</dbReference>
<dbReference type="InterPro" id="IPR051171">
    <property type="entry name" value="CaCA"/>
</dbReference>
<dbReference type="InterPro" id="IPR026444">
    <property type="entry name" value="Secre_tail"/>
</dbReference>
<feature type="region of interest" description="Disordered" evidence="5">
    <location>
        <begin position="56"/>
        <end position="85"/>
    </location>
</feature>
<keyword evidence="4" id="KW-0406">Ion transport</keyword>
<dbReference type="Pfam" id="PF26628">
    <property type="entry name" value="DUF8202"/>
    <property type="match status" value="2"/>
</dbReference>
<keyword evidence="2" id="KW-0677">Repeat</keyword>
<keyword evidence="1 6" id="KW-0732">Signal</keyword>
<evidence type="ECO:0000313" key="8">
    <source>
        <dbReference type="EMBL" id="KAB1063732.1"/>
    </source>
</evidence>
<evidence type="ECO:0000256" key="6">
    <source>
        <dbReference type="SAM" id="SignalP"/>
    </source>
</evidence>